<comment type="caution">
    <text evidence="8">The sequence shown here is derived from an EMBL/GenBank/DDBJ whole genome shotgun (WGS) entry which is preliminary data.</text>
</comment>
<evidence type="ECO:0000256" key="1">
    <source>
        <dbReference type="ARBA" id="ARBA00003343"/>
    </source>
</evidence>
<evidence type="ECO:0000256" key="2">
    <source>
        <dbReference type="ARBA" id="ARBA00009836"/>
    </source>
</evidence>
<name>A0AAW0B118_9AGAR</name>
<dbReference type="InterPro" id="IPR002745">
    <property type="entry name" value="Ptrans_KptA/Tpt1"/>
</dbReference>
<dbReference type="EC" id="2.7.1.160" evidence="3"/>
<evidence type="ECO:0000256" key="6">
    <source>
        <dbReference type="ARBA" id="ARBA00047949"/>
    </source>
</evidence>
<dbReference type="GO" id="GO:0000215">
    <property type="term" value="F:tRNA 2'-phosphotransferase activity"/>
    <property type="evidence" value="ECO:0007669"/>
    <property type="project" value="UniProtKB-EC"/>
</dbReference>
<dbReference type="AlphaFoldDB" id="A0AAW0B118"/>
<keyword evidence="9" id="KW-1185">Reference proteome</keyword>
<keyword evidence="5" id="KW-0520">NAD</keyword>
<evidence type="ECO:0000313" key="9">
    <source>
        <dbReference type="Proteomes" id="UP001362999"/>
    </source>
</evidence>
<comment type="function">
    <text evidence="1">Catalyzes the last step of tRNA splicing, the transfer of the splice junction 2'-phosphate from ligated tRNA to NAD to produce ADP-ribose 1''-2'' cyclic phosphate.</text>
</comment>
<reference evidence="8 9" key="1">
    <citation type="journal article" date="2024" name="J Genomics">
        <title>Draft genome sequencing and assembly of Favolaschia claudopus CIRM-BRFM 2984 isolated from oak limbs.</title>
        <authorList>
            <person name="Navarro D."/>
            <person name="Drula E."/>
            <person name="Chaduli D."/>
            <person name="Cazenave R."/>
            <person name="Ahrendt S."/>
            <person name="Wang J."/>
            <person name="Lipzen A."/>
            <person name="Daum C."/>
            <person name="Barry K."/>
            <person name="Grigoriev I.V."/>
            <person name="Favel A."/>
            <person name="Rosso M.N."/>
            <person name="Martin F."/>
        </authorList>
    </citation>
    <scope>NUCLEOTIDE SEQUENCE [LARGE SCALE GENOMIC DNA]</scope>
    <source>
        <strain evidence="8 9">CIRM-BRFM 2984</strain>
    </source>
</reference>
<evidence type="ECO:0000256" key="7">
    <source>
        <dbReference type="SAM" id="MobiDB-lite"/>
    </source>
</evidence>
<keyword evidence="4" id="KW-0808">Transferase</keyword>
<evidence type="ECO:0000313" key="8">
    <source>
        <dbReference type="EMBL" id="KAK7018971.1"/>
    </source>
</evidence>
<proteinExistence type="inferred from homology"/>
<protein>
    <recommendedName>
        <fullName evidence="3">2'-phosphotransferase</fullName>
        <ecNumber evidence="3">2.7.1.160</ecNumber>
    </recommendedName>
</protein>
<feature type="compositionally biased region" description="Polar residues" evidence="7">
    <location>
        <begin position="29"/>
        <end position="46"/>
    </location>
</feature>
<dbReference type="Proteomes" id="UP001362999">
    <property type="component" value="Unassembled WGS sequence"/>
</dbReference>
<dbReference type="Gene3D" id="1.10.10.970">
    <property type="entry name" value="RNA 2'-phosphotransferase, Tpt1/KptA family, N-terminal domain"/>
    <property type="match status" value="1"/>
</dbReference>
<dbReference type="PANTHER" id="PTHR12684">
    <property type="entry name" value="PUTATIVE PHOSPHOTRANSFERASE"/>
    <property type="match status" value="1"/>
</dbReference>
<evidence type="ECO:0000256" key="5">
    <source>
        <dbReference type="ARBA" id="ARBA00023027"/>
    </source>
</evidence>
<feature type="region of interest" description="Disordered" evidence="7">
    <location>
        <begin position="29"/>
        <end position="77"/>
    </location>
</feature>
<evidence type="ECO:0000256" key="3">
    <source>
        <dbReference type="ARBA" id="ARBA00012007"/>
    </source>
</evidence>
<evidence type="ECO:0000256" key="4">
    <source>
        <dbReference type="ARBA" id="ARBA00022679"/>
    </source>
</evidence>
<dbReference type="Pfam" id="PF01885">
    <property type="entry name" value="PTS_2-RNA"/>
    <property type="match status" value="1"/>
</dbReference>
<comment type="catalytic activity">
    <reaction evidence="6">
        <text>2'-phospho-[ligated tRNA] + NAD(+) = mature tRNA + ADP-alpha-D-ribose 1'',2''-cyclic phosphate + nicotinamide</text>
        <dbReference type="Rhea" id="RHEA:23324"/>
        <dbReference type="Rhea" id="RHEA-COMP:11106"/>
        <dbReference type="Rhea" id="RHEA-COMP:11107"/>
        <dbReference type="ChEBI" id="CHEBI:17154"/>
        <dbReference type="ChEBI" id="CHEBI:57540"/>
        <dbReference type="ChEBI" id="CHEBI:76596"/>
        <dbReference type="ChEBI" id="CHEBI:82883"/>
        <dbReference type="ChEBI" id="CHEBI:85027"/>
        <dbReference type="EC" id="2.7.1.160"/>
    </reaction>
</comment>
<gene>
    <name evidence="8" type="ORF">R3P38DRAFT_2979811</name>
</gene>
<sequence length="279" mass="30763">MLVYWFLTRRAVVSKIPIHNSLARNLSRNMDTSAYTPSRNSENSGQNRKKPAKPKSENKRSGSSNPSAKLRGNPLKDSADVQLSKTLSWLLRHGAQSERLPMRPDGYVRVTDLLANPKLNSLTLEALQDIVKADSKQRFDLVYEEDAEAWCIKANQGHSMKSVKLDLKPILSVSNIPTGMAVHGTTRAAWESISVQGLSKMTRNHIHLAQGVVGEGVISGMRGSSQILIFVNVQRAIDAGIQFSLSNNGVILTEGDEQGILGTQYFLRVETSKRVVISE</sequence>
<dbReference type="GO" id="GO:0006388">
    <property type="term" value="P:tRNA splicing, via endonucleolytic cleavage and ligation"/>
    <property type="evidence" value="ECO:0007669"/>
    <property type="project" value="TreeGrafter"/>
</dbReference>
<dbReference type="InterPro" id="IPR042080">
    <property type="entry name" value="RNA_2'-PTrans_N"/>
</dbReference>
<dbReference type="InterPro" id="IPR042081">
    <property type="entry name" value="RNA_2'-PTrans_C"/>
</dbReference>
<dbReference type="SUPFAM" id="SSF56399">
    <property type="entry name" value="ADP-ribosylation"/>
    <property type="match status" value="1"/>
</dbReference>
<comment type="similarity">
    <text evidence="2">Belongs to the KptA/TPT1 family.</text>
</comment>
<accession>A0AAW0B118</accession>
<dbReference type="PANTHER" id="PTHR12684:SF2">
    <property type="entry name" value="TRNA 2'-PHOSPHOTRANSFERASE 1"/>
    <property type="match status" value="1"/>
</dbReference>
<organism evidence="8 9">
    <name type="scientific">Favolaschia claudopus</name>
    <dbReference type="NCBI Taxonomy" id="2862362"/>
    <lineage>
        <taxon>Eukaryota</taxon>
        <taxon>Fungi</taxon>
        <taxon>Dikarya</taxon>
        <taxon>Basidiomycota</taxon>
        <taxon>Agaricomycotina</taxon>
        <taxon>Agaricomycetes</taxon>
        <taxon>Agaricomycetidae</taxon>
        <taxon>Agaricales</taxon>
        <taxon>Marasmiineae</taxon>
        <taxon>Mycenaceae</taxon>
        <taxon>Favolaschia</taxon>
    </lineage>
</organism>
<dbReference type="Gene3D" id="3.20.170.30">
    <property type="match status" value="1"/>
</dbReference>
<dbReference type="EMBL" id="JAWWNJ010000045">
    <property type="protein sequence ID" value="KAK7018971.1"/>
    <property type="molecule type" value="Genomic_DNA"/>
</dbReference>